<keyword evidence="5" id="KW-1185">Reference proteome</keyword>
<dbReference type="InterPro" id="IPR038765">
    <property type="entry name" value="Papain-like_cys_pep_sf"/>
</dbReference>
<keyword evidence="2" id="KW-0812">Transmembrane</keyword>
<dbReference type="STRING" id="529709.PYCH_11810"/>
<comment type="similarity">
    <text evidence="1">Belongs to the UPF0252 family.</text>
</comment>
<dbReference type="eggNOG" id="arCOG07144">
    <property type="taxonomic scope" value="Archaea"/>
</dbReference>
<dbReference type="Proteomes" id="UP000008386">
    <property type="component" value="Chromosome"/>
</dbReference>
<dbReference type="InterPro" id="IPR007562">
    <property type="entry name" value="Transglutaminase-like_domain"/>
</dbReference>
<feature type="transmembrane region" description="Helical" evidence="2">
    <location>
        <begin position="327"/>
        <end position="343"/>
    </location>
</feature>
<accession>F8AJC9</accession>
<reference evidence="4 5" key="1">
    <citation type="journal article" date="2011" name="J. Bacteriol.">
        <title>Complete genome sequence of the obligate piezophilic hyperthermophilic archaeon Pyrococcus yayanosii CH1.</title>
        <authorList>
            <person name="Jun X."/>
            <person name="Lupeng L."/>
            <person name="Minjuan X."/>
            <person name="Oger P."/>
            <person name="Fengping W."/>
            <person name="Jebbar M."/>
            <person name="Xiang X."/>
        </authorList>
    </citation>
    <scope>NUCLEOTIDE SEQUENCE [LARGE SCALE GENOMIC DNA]</scope>
    <source>
        <strain evidence="5">CH1 / JCM 16557</strain>
    </source>
</reference>
<dbReference type="EMBL" id="CP002779">
    <property type="protein sequence ID" value="AEH24861.1"/>
    <property type="molecule type" value="Genomic_DNA"/>
</dbReference>
<organism evidence="4 5">
    <name type="scientific">Pyrococcus yayanosii (strain CH1 / JCM 16557)</name>
    <dbReference type="NCBI Taxonomy" id="529709"/>
    <lineage>
        <taxon>Archaea</taxon>
        <taxon>Methanobacteriati</taxon>
        <taxon>Methanobacteriota</taxon>
        <taxon>Thermococci</taxon>
        <taxon>Thermococcales</taxon>
        <taxon>Thermococcaceae</taxon>
        <taxon>Pyrococcus</taxon>
    </lineage>
</organism>
<proteinExistence type="inferred from homology"/>
<gene>
    <name evidence="4" type="ordered locus">PYCH_11810</name>
</gene>
<keyword evidence="2" id="KW-0472">Membrane</keyword>
<evidence type="ECO:0000256" key="1">
    <source>
        <dbReference type="ARBA" id="ARBA00007458"/>
    </source>
</evidence>
<sequence>MFSQIDLNLGAYLGIMADVRKLFLECAKALDAELPGLGDDVRRLADLPPNRAFEEYLKLVDKVARLRVSREKRNVLLMILWRYGAQIEECIVPPQFRYFKIRGRPFRLVDSKLVAFLFIVFFLFPAIISSLWSFNTSYTIAHPNEPVTFSTHLCSYRLSWLYDFRAAMVCVIKEGIGEVYFNLGTSDPFEASRRIQAIISRIPYDMRRLKFSEPYIQTPEETLRRNMGVCSDFAILGASVLLHNNVSPVYIVHTVFRGDETGGHAAMAIYYNGTLWVFDWGSKSVPFEDFINTMGKYAEIEEVRIYELTGEEVRLVTVYRARRERDWWRYIYALTIFLGIAFMKRKEWKLI</sequence>
<evidence type="ECO:0000259" key="3">
    <source>
        <dbReference type="Pfam" id="PF04473"/>
    </source>
</evidence>
<evidence type="ECO:0000313" key="4">
    <source>
        <dbReference type="EMBL" id="AEH24861.1"/>
    </source>
</evidence>
<evidence type="ECO:0000256" key="2">
    <source>
        <dbReference type="SAM" id="Phobius"/>
    </source>
</evidence>
<dbReference type="AlphaFoldDB" id="F8AJC9"/>
<dbReference type="KEGG" id="pya:PYCH_11810"/>
<evidence type="ECO:0000313" key="5">
    <source>
        <dbReference type="Proteomes" id="UP000008386"/>
    </source>
</evidence>
<dbReference type="Gene3D" id="3.10.620.30">
    <property type="match status" value="1"/>
</dbReference>
<feature type="domain" description="Transglutaminase-like" evidence="3">
    <location>
        <begin position="178"/>
        <end position="306"/>
    </location>
</feature>
<dbReference type="HOGENOM" id="CLU_788987_0_0_2"/>
<dbReference type="Pfam" id="PF04473">
    <property type="entry name" value="DUF553"/>
    <property type="match status" value="1"/>
</dbReference>
<feature type="transmembrane region" description="Helical" evidence="2">
    <location>
        <begin position="113"/>
        <end position="134"/>
    </location>
</feature>
<dbReference type="SUPFAM" id="SSF54001">
    <property type="entry name" value="Cysteine proteinases"/>
    <property type="match status" value="1"/>
</dbReference>
<name>F8AJC9_PYRYC</name>
<keyword evidence="2" id="KW-1133">Transmembrane helix</keyword>
<protein>
    <recommendedName>
        <fullName evidence="3">Transglutaminase-like domain-containing protein</fullName>
    </recommendedName>
</protein>